<dbReference type="EMBL" id="WDLT01000012">
    <property type="protein sequence ID" value="KAB5744346.1"/>
    <property type="molecule type" value="Genomic_DNA"/>
</dbReference>
<organism evidence="2 3">
    <name type="scientific">Bifidobacterium adolescentis</name>
    <dbReference type="NCBI Taxonomy" id="1680"/>
    <lineage>
        <taxon>Bacteria</taxon>
        <taxon>Bacillati</taxon>
        <taxon>Actinomycetota</taxon>
        <taxon>Actinomycetes</taxon>
        <taxon>Bifidobacteriales</taxon>
        <taxon>Bifidobacteriaceae</taxon>
        <taxon>Bifidobacterium</taxon>
    </lineage>
</organism>
<sequence>MAMDAKGNNHKAAGRPDGGQFDRKAGQGSDDDLEAVSSDSVFSKGVRQRISQYGGYTTEGDEELLSDEGLASYSPKAIEMFDALIDDEMAGFDGDGVDPDAAAAWRRSMHRATLHSLDGDDGHLAGWLRRELEDRMQAEDIPMDGPEADADDRLAAKAGLDTWAPEPLDMADALVDNGMDGLEGDGYDEGTCFAWARSMYREMI</sequence>
<gene>
    <name evidence="2" type="ORF">GA752_08950</name>
</gene>
<accession>A0A7J5MW51</accession>
<comment type="caution">
    <text evidence="2">The sequence shown here is derived from an EMBL/GenBank/DDBJ whole genome shotgun (WGS) entry which is preliminary data.</text>
</comment>
<dbReference type="AlphaFoldDB" id="A0A7J5MW51"/>
<proteinExistence type="predicted"/>
<reference evidence="2 3" key="1">
    <citation type="journal article" date="2019" name="Nat. Med.">
        <title>A library of human gut bacterial isolates paired with longitudinal multiomics data enables mechanistic microbiome research.</title>
        <authorList>
            <person name="Poyet M."/>
            <person name="Groussin M."/>
            <person name="Gibbons S.M."/>
            <person name="Avila-Pacheco J."/>
            <person name="Jiang X."/>
            <person name="Kearney S.M."/>
            <person name="Perrotta A.R."/>
            <person name="Berdy B."/>
            <person name="Zhao S."/>
            <person name="Lieberman T.D."/>
            <person name="Swanson P.K."/>
            <person name="Smith M."/>
            <person name="Roesemann S."/>
            <person name="Alexander J.E."/>
            <person name="Rich S.A."/>
            <person name="Livny J."/>
            <person name="Vlamakis H."/>
            <person name="Clish C."/>
            <person name="Bullock K."/>
            <person name="Deik A."/>
            <person name="Scott J."/>
            <person name="Pierce K.A."/>
            <person name="Xavier R.J."/>
            <person name="Alm E.J."/>
        </authorList>
    </citation>
    <scope>NUCLEOTIDE SEQUENCE [LARGE SCALE GENOMIC DNA]</scope>
    <source>
        <strain evidence="2 3">BIOML-A190</strain>
    </source>
</reference>
<evidence type="ECO:0000313" key="3">
    <source>
        <dbReference type="Proteomes" id="UP000437631"/>
    </source>
</evidence>
<dbReference type="Proteomes" id="UP000437631">
    <property type="component" value="Unassembled WGS sequence"/>
</dbReference>
<feature type="region of interest" description="Disordered" evidence="1">
    <location>
        <begin position="1"/>
        <end position="41"/>
    </location>
</feature>
<protein>
    <submittedName>
        <fullName evidence="2">Uncharacterized protein</fullName>
    </submittedName>
</protein>
<name>A0A7J5MW51_BIFAD</name>
<evidence type="ECO:0000313" key="2">
    <source>
        <dbReference type="EMBL" id="KAB5744346.1"/>
    </source>
</evidence>
<evidence type="ECO:0000256" key="1">
    <source>
        <dbReference type="SAM" id="MobiDB-lite"/>
    </source>
</evidence>